<dbReference type="RefSeq" id="WP_006449499.1">
    <property type="nucleotide sequence ID" value="NZ_CP018728.1"/>
</dbReference>
<protein>
    <submittedName>
        <fullName evidence="1">Uncharacterized protein</fullName>
    </submittedName>
</protein>
<sequence>MDRSDMQVSDLMVLELQGFHDAYGNGPDFWDAYQRIMTSAAQAGGDVIALANEMASLAQGLGVIKRAQLL</sequence>
<dbReference type="GeneID" id="55513453"/>
<gene>
    <name evidence="1" type="ORF">CFBP8129_38770</name>
</gene>
<dbReference type="OrthoDB" id="6048457at2"/>
<reference evidence="1" key="1">
    <citation type="submission" date="2020-07" db="EMBL/GenBank/DDBJ databases">
        <authorList>
            <person name="Pothier F. J."/>
        </authorList>
    </citation>
    <scope>NUCLEOTIDE SEQUENCE</scope>
    <source>
        <strain evidence="1">CFBP 8129</strain>
    </source>
</reference>
<proteinExistence type="predicted"/>
<accession>A0A0G8KHI7</accession>
<dbReference type="EMBL" id="LR828253">
    <property type="protein sequence ID" value="CAD0353622.1"/>
    <property type="molecule type" value="Genomic_DNA"/>
</dbReference>
<name>A0A0G8KHI7_9XANT</name>
<evidence type="ECO:0000313" key="1">
    <source>
        <dbReference type="EMBL" id="CAD0353622.1"/>
    </source>
</evidence>
<dbReference type="EMBL" id="LR828253">
    <property type="protein sequence ID" value="CAD0353616.1"/>
    <property type="molecule type" value="Genomic_DNA"/>
</dbReference>
<organism evidence="1">
    <name type="scientific">Xanthomonas hortorum pv. gardneri</name>
    <dbReference type="NCBI Taxonomy" id="2754056"/>
    <lineage>
        <taxon>Bacteria</taxon>
        <taxon>Pseudomonadati</taxon>
        <taxon>Pseudomonadota</taxon>
        <taxon>Gammaproteobacteria</taxon>
        <taxon>Lysobacterales</taxon>
        <taxon>Lysobacteraceae</taxon>
        <taxon>Xanthomonas</taxon>
    </lineage>
</organism>
<dbReference type="AlphaFoldDB" id="A0A0G8KHI7"/>